<keyword evidence="1" id="KW-1133">Transmembrane helix</keyword>
<keyword evidence="1" id="KW-0812">Transmembrane</keyword>
<feature type="transmembrane region" description="Helical" evidence="1">
    <location>
        <begin position="36"/>
        <end position="58"/>
    </location>
</feature>
<keyword evidence="4" id="KW-1185">Reference proteome</keyword>
<organism evidence="3 4">
    <name type="scientific">Motilibacter peucedani</name>
    <dbReference type="NCBI Taxonomy" id="598650"/>
    <lineage>
        <taxon>Bacteria</taxon>
        <taxon>Bacillati</taxon>
        <taxon>Actinomycetota</taxon>
        <taxon>Actinomycetes</taxon>
        <taxon>Motilibacterales</taxon>
        <taxon>Motilibacteraceae</taxon>
        <taxon>Motilibacter</taxon>
    </lineage>
</organism>
<evidence type="ECO:0000259" key="2">
    <source>
        <dbReference type="Pfam" id="PF20182"/>
    </source>
</evidence>
<protein>
    <recommendedName>
        <fullName evidence="2">DUF6545 domain-containing protein</fullName>
    </recommendedName>
</protein>
<feature type="transmembrane region" description="Helical" evidence="1">
    <location>
        <begin position="219"/>
        <end position="242"/>
    </location>
</feature>
<dbReference type="AlphaFoldDB" id="A0A420XVF5"/>
<dbReference type="NCBIfam" id="NF042915">
    <property type="entry name" value="MAB_1171c_fam"/>
    <property type="match status" value="1"/>
</dbReference>
<accession>A0A420XVF5</accession>
<dbReference type="RefSeq" id="WP_121191596.1">
    <property type="nucleotide sequence ID" value="NZ_RBWV01000003.1"/>
</dbReference>
<reference evidence="3 4" key="1">
    <citation type="submission" date="2018-10" db="EMBL/GenBank/DDBJ databases">
        <title>Genomic Encyclopedia of Archaeal and Bacterial Type Strains, Phase II (KMG-II): from individual species to whole genera.</title>
        <authorList>
            <person name="Goeker M."/>
        </authorList>
    </citation>
    <scope>NUCLEOTIDE SEQUENCE [LARGE SCALE GENOMIC DNA]</scope>
    <source>
        <strain evidence="3 4">RP-AC37</strain>
    </source>
</reference>
<dbReference type="EMBL" id="RBWV01000003">
    <property type="protein sequence ID" value="RKS80639.1"/>
    <property type="molecule type" value="Genomic_DNA"/>
</dbReference>
<feature type="transmembrane region" description="Helical" evidence="1">
    <location>
        <begin position="179"/>
        <end position="199"/>
    </location>
</feature>
<feature type="transmembrane region" description="Helical" evidence="1">
    <location>
        <begin position="108"/>
        <end position="125"/>
    </location>
</feature>
<evidence type="ECO:0000313" key="3">
    <source>
        <dbReference type="EMBL" id="RKS80639.1"/>
    </source>
</evidence>
<sequence length="399" mass="43373">MRYAEHLAGDLPPIIICACALYRVPSTLRRDATPALRALGGLIFWLAAGMTLLSPPVYRLVDRTLHVPNISALLGEAAGLILVWPGRNMLLYEEHPVEKARAISRRRYWGLPPMLLLSLGMWWISRGPTSDPAYLVHSGTSPAAVGYLCVARSGVIVGALDCFRWCLHYSRRTQADLRVGLAAMSFAGGLALLMVTYESTYYVAGLVGRDLAPWGSAELIMRGIIGVSTSMLALGLALPTWWTRSGTALRRWRALRDLRPLWVDVTAAVPTVVRPVSRWSPELALHRRVVEIRDAQLALRRHAQPLAPAALAVARERGLDDEVQQAFVEATVTAGAVLAKRAGLESRSASGSLAVVHGGASLQDETAWLVQVAQQYAEAKALASARLSLADHPEPQPAR</sequence>
<feature type="transmembrane region" description="Helical" evidence="1">
    <location>
        <begin position="70"/>
        <end position="87"/>
    </location>
</feature>
<proteinExistence type="predicted"/>
<dbReference type="Proteomes" id="UP000281955">
    <property type="component" value="Unassembled WGS sequence"/>
</dbReference>
<evidence type="ECO:0000256" key="1">
    <source>
        <dbReference type="SAM" id="Phobius"/>
    </source>
</evidence>
<dbReference type="InParanoid" id="A0A420XVF5"/>
<name>A0A420XVF5_9ACTN</name>
<dbReference type="InterPro" id="IPR050039">
    <property type="entry name" value="MAB_1171c-like"/>
</dbReference>
<dbReference type="Pfam" id="PF20182">
    <property type="entry name" value="DUF6545"/>
    <property type="match status" value="1"/>
</dbReference>
<evidence type="ECO:0000313" key="4">
    <source>
        <dbReference type="Proteomes" id="UP000281955"/>
    </source>
</evidence>
<keyword evidence="1" id="KW-0472">Membrane</keyword>
<feature type="domain" description="DUF6545" evidence="2">
    <location>
        <begin position="249"/>
        <end position="377"/>
    </location>
</feature>
<feature type="transmembrane region" description="Helical" evidence="1">
    <location>
        <begin position="145"/>
        <end position="167"/>
    </location>
</feature>
<dbReference type="InterPro" id="IPR046675">
    <property type="entry name" value="DUF6545"/>
</dbReference>
<gene>
    <name evidence="3" type="ORF">CLV35_0228</name>
</gene>
<comment type="caution">
    <text evidence="3">The sequence shown here is derived from an EMBL/GenBank/DDBJ whole genome shotgun (WGS) entry which is preliminary data.</text>
</comment>
<dbReference type="OrthoDB" id="3685619at2"/>